<reference evidence="3" key="1">
    <citation type="submission" date="2021-01" db="EMBL/GenBank/DDBJ databases">
        <authorList>
            <person name="Lovell J.T."/>
            <person name="Bentley N."/>
            <person name="Bhattarai G."/>
            <person name="Jenkins J.W."/>
            <person name="Sreedasyam A."/>
            <person name="Alarcon Y."/>
            <person name="Bock C."/>
            <person name="Boston L."/>
            <person name="Carlson J."/>
            <person name="Cervantes K."/>
            <person name="Clermont K."/>
            <person name="Krom N."/>
            <person name="Kubenka K."/>
            <person name="Mamidi S."/>
            <person name="Mattison C."/>
            <person name="Monteros M."/>
            <person name="Pisani C."/>
            <person name="Plott C."/>
            <person name="Rajasekar S."/>
            <person name="Rhein H.S."/>
            <person name="Rohla C."/>
            <person name="Song M."/>
            <person name="Hilaire R.S."/>
            <person name="Shu S."/>
            <person name="Wells L."/>
            <person name="Wang X."/>
            <person name="Webber J."/>
            <person name="Heerema R.J."/>
            <person name="Klein P."/>
            <person name="Conner P."/>
            <person name="Grauke L."/>
            <person name="Grimwood J."/>
            <person name="Schmutz J."/>
            <person name="Randall J.J."/>
        </authorList>
    </citation>
    <scope>NUCLEOTIDE SEQUENCE</scope>
    <source>
        <tissue evidence="3">Leaf</tissue>
    </source>
</reference>
<dbReference type="InterPro" id="IPR003441">
    <property type="entry name" value="NAC-dom"/>
</dbReference>
<name>A0A922DU10_CARIL</name>
<gene>
    <name evidence="3" type="ORF">I3842_10G032600</name>
</gene>
<evidence type="ECO:0000259" key="2">
    <source>
        <dbReference type="PROSITE" id="PS51005"/>
    </source>
</evidence>
<feature type="region of interest" description="Disordered" evidence="1">
    <location>
        <begin position="148"/>
        <end position="177"/>
    </location>
</feature>
<dbReference type="GO" id="GO:0006355">
    <property type="term" value="P:regulation of DNA-templated transcription"/>
    <property type="evidence" value="ECO:0007669"/>
    <property type="project" value="InterPro"/>
</dbReference>
<feature type="compositionally biased region" description="Basic and acidic residues" evidence="1">
    <location>
        <begin position="148"/>
        <end position="160"/>
    </location>
</feature>
<dbReference type="PROSITE" id="PS51005">
    <property type="entry name" value="NAC"/>
    <property type="match status" value="1"/>
</dbReference>
<dbReference type="EMBL" id="CM031834">
    <property type="protein sequence ID" value="KAG6690841.1"/>
    <property type="molecule type" value="Genomic_DNA"/>
</dbReference>
<sequence length="309" mass="35942">MMEDQSDHLSFDLPPGYQFLLTDEELIRYYLINKVLNTPLPTNKIKDVNMYCYNPDQLSDREENEIMYFFNPRDQKYPNEGRPNRVAGTGHWRAAGKDNHIPRALKFHEGKSRKLDTKTKWIMHEYRVNYQYLKLDDSVLCKIHENERGTKGKSTDEKQDIPSNTFPDDHADQGGRPAIISSRVPLTTLLPINQVPPVPNNYDLSNHALNSSCQFDQYYSGQMISAFGHEHDHHHHRDPIAFENTRLHNYALADHPDPFFNVNMTRPDDDHHVFAAPVPNYVGERTMMIGAAFNYQVLHLMIRHSEIQT</sequence>
<accession>A0A922DU10</accession>
<dbReference type="GO" id="GO:0003677">
    <property type="term" value="F:DNA binding"/>
    <property type="evidence" value="ECO:0007669"/>
    <property type="project" value="InterPro"/>
</dbReference>
<dbReference type="Pfam" id="PF02365">
    <property type="entry name" value="NAM"/>
    <property type="match status" value="1"/>
</dbReference>
<dbReference type="AlphaFoldDB" id="A0A922DU10"/>
<dbReference type="PANTHER" id="PTHR31719:SF94">
    <property type="entry name" value="PROTEIN ATAF2"/>
    <property type="match status" value="1"/>
</dbReference>
<dbReference type="Proteomes" id="UP000811246">
    <property type="component" value="Chromosome 10"/>
</dbReference>
<evidence type="ECO:0000313" key="4">
    <source>
        <dbReference type="Proteomes" id="UP000811246"/>
    </source>
</evidence>
<evidence type="ECO:0000256" key="1">
    <source>
        <dbReference type="SAM" id="MobiDB-lite"/>
    </source>
</evidence>
<evidence type="ECO:0000313" key="3">
    <source>
        <dbReference type="EMBL" id="KAG6690841.1"/>
    </source>
</evidence>
<comment type="caution">
    <text evidence="3">The sequence shown here is derived from an EMBL/GenBank/DDBJ whole genome shotgun (WGS) entry which is preliminary data.</text>
</comment>
<protein>
    <recommendedName>
        <fullName evidence="2">NAC domain-containing protein</fullName>
    </recommendedName>
</protein>
<dbReference type="PANTHER" id="PTHR31719">
    <property type="entry name" value="NAC TRANSCRIPTION FACTOR 56"/>
    <property type="match status" value="1"/>
</dbReference>
<proteinExistence type="predicted"/>
<organism evidence="3 4">
    <name type="scientific">Carya illinoinensis</name>
    <name type="common">Pecan</name>
    <dbReference type="NCBI Taxonomy" id="32201"/>
    <lineage>
        <taxon>Eukaryota</taxon>
        <taxon>Viridiplantae</taxon>
        <taxon>Streptophyta</taxon>
        <taxon>Embryophyta</taxon>
        <taxon>Tracheophyta</taxon>
        <taxon>Spermatophyta</taxon>
        <taxon>Magnoliopsida</taxon>
        <taxon>eudicotyledons</taxon>
        <taxon>Gunneridae</taxon>
        <taxon>Pentapetalae</taxon>
        <taxon>rosids</taxon>
        <taxon>fabids</taxon>
        <taxon>Fagales</taxon>
        <taxon>Juglandaceae</taxon>
        <taxon>Carya</taxon>
    </lineage>
</organism>
<feature type="domain" description="NAC" evidence="2">
    <location>
        <begin position="13"/>
        <end position="146"/>
    </location>
</feature>